<name>A0A2K9DY51_9MICO</name>
<keyword evidence="1" id="KW-0472">Membrane</keyword>
<evidence type="ECO:0000313" key="3">
    <source>
        <dbReference type="Proteomes" id="UP000233276"/>
    </source>
</evidence>
<gene>
    <name evidence="2" type="ORF">CXR34_09000</name>
</gene>
<accession>A0A2K9DY51</accession>
<keyword evidence="1" id="KW-0812">Transmembrane</keyword>
<proteinExistence type="predicted"/>
<sequence>MPQGWFASNYRSVISSMANPFLVLGGIAVGIVTAGIGVLAVPGWIGAAQDSAAVNDLSVIRAAESAAVLHLGEYTDDDHLLASGELGVKVQASAGTDLVGLSADADRSWCAVTRSKTGVYFAASQAVTSHASNSDPSTAMSAAGCTSADADAVLAAGFGAFVEESRNLALNPLGGAWKPTSQAGIGFDTTRWGAYGAYSLQGEWVRFTRTTANNSSYGFHLSGNPESAGTVSAQMMAVVPGETYTLSLDARLSAGGSGDSQLRVRYANELNQWVATPPSAIAISGISDETRTYTLTFIPPAGATRIAAYFVSSAVPAGGYIEATHLFLSRGATPARYFDETTPVDYMHRFAWTGPRNLSESVMLIRSKG</sequence>
<evidence type="ECO:0000256" key="1">
    <source>
        <dbReference type="SAM" id="Phobius"/>
    </source>
</evidence>
<keyword evidence="1" id="KW-1133">Transmembrane helix</keyword>
<dbReference type="AlphaFoldDB" id="A0A2K9DY51"/>
<dbReference type="KEGG" id="mhos:CXR34_09000"/>
<dbReference type="Proteomes" id="UP000233276">
    <property type="component" value="Chromosome"/>
</dbReference>
<feature type="transmembrane region" description="Helical" evidence="1">
    <location>
        <begin position="21"/>
        <end position="45"/>
    </location>
</feature>
<organism evidence="2 3">
    <name type="scientific">Microbacterium hominis</name>
    <dbReference type="NCBI Taxonomy" id="162426"/>
    <lineage>
        <taxon>Bacteria</taxon>
        <taxon>Bacillati</taxon>
        <taxon>Actinomycetota</taxon>
        <taxon>Actinomycetes</taxon>
        <taxon>Micrococcales</taxon>
        <taxon>Microbacteriaceae</taxon>
        <taxon>Microbacterium</taxon>
    </lineage>
</organism>
<dbReference type="EMBL" id="CP025299">
    <property type="protein sequence ID" value="AUG29573.1"/>
    <property type="molecule type" value="Genomic_DNA"/>
</dbReference>
<protein>
    <submittedName>
        <fullName evidence="2">Uncharacterized protein</fullName>
    </submittedName>
</protein>
<dbReference type="Gene3D" id="2.60.120.260">
    <property type="entry name" value="Galactose-binding domain-like"/>
    <property type="match status" value="1"/>
</dbReference>
<evidence type="ECO:0000313" key="2">
    <source>
        <dbReference type="EMBL" id="AUG29573.1"/>
    </source>
</evidence>
<reference evidence="2 3" key="1">
    <citation type="submission" date="2017-12" db="EMBL/GenBank/DDBJ databases">
        <title>Isolation and characterization of estrogens degradatiion strain Microbacterium hominis SJTG1.</title>
        <authorList>
            <person name="Xiong W."/>
            <person name="Yin C."/>
            <person name="Zheng D."/>
            <person name="Liang R."/>
        </authorList>
    </citation>
    <scope>NUCLEOTIDE SEQUENCE [LARGE SCALE GENOMIC DNA]</scope>
    <source>
        <strain evidence="2 3">SJTG1</strain>
    </source>
</reference>